<keyword evidence="1" id="KW-0800">Toxin</keyword>
<feature type="chain" id="PRO_5046022981" description="ShKT domain-containing protein" evidence="2">
    <location>
        <begin position="22"/>
        <end position="94"/>
    </location>
</feature>
<feature type="domain" description="ShKT" evidence="3">
    <location>
        <begin position="22"/>
        <end position="59"/>
    </location>
</feature>
<dbReference type="Pfam" id="PF01549">
    <property type="entry name" value="ShK"/>
    <property type="match status" value="2"/>
</dbReference>
<gene>
    <name evidence="4" type="ORF">PEVE_00009373</name>
</gene>
<evidence type="ECO:0000313" key="5">
    <source>
        <dbReference type="Proteomes" id="UP001159427"/>
    </source>
</evidence>
<evidence type="ECO:0000256" key="2">
    <source>
        <dbReference type="SAM" id="SignalP"/>
    </source>
</evidence>
<dbReference type="EMBL" id="CALNXI010001648">
    <property type="protein sequence ID" value="CAH3174113.1"/>
    <property type="molecule type" value="Genomic_DNA"/>
</dbReference>
<dbReference type="SMART" id="SM00254">
    <property type="entry name" value="ShKT"/>
    <property type="match status" value="2"/>
</dbReference>
<dbReference type="Proteomes" id="UP001159427">
    <property type="component" value="Unassembled WGS sequence"/>
</dbReference>
<feature type="signal peptide" evidence="2">
    <location>
        <begin position="1"/>
        <end position="21"/>
    </location>
</feature>
<proteinExistence type="predicted"/>
<comment type="caution">
    <text evidence="4">The sequence shown here is derived from an EMBL/GenBank/DDBJ whole genome shotgun (WGS) entry which is preliminary data.</text>
</comment>
<dbReference type="PROSITE" id="PS51257">
    <property type="entry name" value="PROKAR_LIPOPROTEIN"/>
    <property type="match status" value="1"/>
</dbReference>
<evidence type="ECO:0000256" key="1">
    <source>
        <dbReference type="ARBA" id="ARBA00022656"/>
    </source>
</evidence>
<dbReference type="InterPro" id="IPR003582">
    <property type="entry name" value="ShKT_dom"/>
</dbReference>
<evidence type="ECO:0000313" key="4">
    <source>
        <dbReference type="EMBL" id="CAH3174113.1"/>
    </source>
</evidence>
<evidence type="ECO:0000259" key="3">
    <source>
        <dbReference type="SMART" id="SM00254"/>
    </source>
</evidence>
<protein>
    <recommendedName>
        <fullName evidence="3">ShKT domain-containing protein</fullName>
    </recommendedName>
</protein>
<accession>A0ABN8R448</accession>
<feature type="domain" description="ShKT" evidence="3">
    <location>
        <begin position="60"/>
        <end position="94"/>
    </location>
</feature>
<sequence>MYFRCGIFLLILVGSINSLLGGCVDSRPDCNVLARDNNCHSNPYTTLRDCPIACAVNCVPCVDHRWDCPSLSDDCHSNPFATINLCPKTCGACT</sequence>
<keyword evidence="2" id="KW-0732">Signal</keyword>
<name>A0ABN8R448_9CNID</name>
<reference evidence="4 5" key="1">
    <citation type="submission" date="2022-05" db="EMBL/GenBank/DDBJ databases">
        <authorList>
            <consortium name="Genoscope - CEA"/>
            <person name="William W."/>
        </authorList>
    </citation>
    <scope>NUCLEOTIDE SEQUENCE [LARGE SCALE GENOMIC DNA]</scope>
</reference>
<keyword evidence="5" id="KW-1185">Reference proteome</keyword>
<organism evidence="4 5">
    <name type="scientific">Porites evermanni</name>
    <dbReference type="NCBI Taxonomy" id="104178"/>
    <lineage>
        <taxon>Eukaryota</taxon>
        <taxon>Metazoa</taxon>
        <taxon>Cnidaria</taxon>
        <taxon>Anthozoa</taxon>
        <taxon>Hexacorallia</taxon>
        <taxon>Scleractinia</taxon>
        <taxon>Fungiina</taxon>
        <taxon>Poritidae</taxon>
        <taxon>Porites</taxon>
    </lineage>
</organism>